<evidence type="ECO:0000256" key="1">
    <source>
        <dbReference type="SAM" id="Phobius"/>
    </source>
</evidence>
<feature type="chain" id="PRO_5011987500" description="VPLPA-CTERM protein sorting domain-containing protein" evidence="2">
    <location>
        <begin position="24"/>
        <end position="233"/>
    </location>
</feature>
<dbReference type="RefSeq" id="WP_085804003.1">
    <property type="nucleotide sequence ID" value="NZ_FWFX01000001.1"/>
</dbReference>
<gene>
    <name evidence="3" type="ORF">ROA7450_00434</name>
</gene>
<feature type="transmembrane region" description="Helical" evidence="1">
    <location>
        <begin position="206"/>
        <end position="225"/>
    </location>
</feature>
<keyword evidence="2" id="KW-0732">Signal</keyword>
<dbReference type="Proteomes" id="UP000193061">
    <property type="component" value="Unassembled WGS sequence"/>
</dbReference>
<dbReference type="InterPro" id="IPR022472">
    <property type="entry name" value="VPLPA-CTERM"/>
</dbReference>
<dbReference type="EMBL" id="FWFX01000001">
    <property type="protein sequence ID" value="SLN16491.1"/>
    <property type="molecule type" value="Genomic_DNA"/>
</dbReference>
<dbReference type="OrthoDB" id="7874771at2"/>
<dbReference type="AlphaFoldDB" id="A0A1X6YC00"/>
<evidence type="ECO:0000313" key="3">
    <source>
        <dbReference type="EMBL" id="SLN16491.1"/>
    </source>
</evidence>
<organism evidence="3 4">
    <name type="scientific">Roseovarius albus</name>
    <dbReference type="NCBI Taxonomy" id="1247867"/>
    <lineage>
        <taxon>Bacteria</taxon>
        <taxon>Pseudomonadati</taxon>
        <taxon>Pseudomonadota</taxon>
        <taxon>Alphaproteobacteria</taxon>
        <taxon>Rhodobacterales</taxon>
        <taxon>Roseobacteraceae</taxon>
        <taxon>Roseovarius</taxon>
    </lineage>
</organism>
<accession>A0A1X6YC00</accession>
<sequence length="233" mass="23753">MKMFSTAVLAAVFGLGVATSSSAVTFSASFWDTIPGTDCCPGTADPTPGSPENNIVNNLADALAVIDFREADATFESSGIDYPNGADGSVDTLGTTLGEFLGVDAPSIIGDAAQTLSGSIFEFTGLINLVEGINQFVIASDDGFQLEVGGVVIGSFFGTRAINSSSTIDFDAGEGGEESIRLVFFDDNRAKIGVEATLNGDVITAVPLPAGGLLLLSGLGALGLATRRRKKAA</sequence>
<name>A0A1X6YC00_9RHOB</name>
<dbReference type="NCBIfam" id="TIGR03370">
    <property type="entry name" value="VPLPA-CTERM"/>
    <property type="match status" value="1"/>
</dbReference>
<proteinExistence type="predicted"/>
<evidence type="ECO:0000256" key="2">
    <source>
        <dbReference type="SAM" id="SignalP"/>
    </source>
</evidence>
<keyword evidence="4" id="KW-1185">Reference proteome</keyword>
<keyword evidence="1" id="KW-0472">Membrane</keyword>
<keyword evidence="1" id="KW-1133">Transmembrane helix</keyword>
<feature type="signal peptide" evidence="2">
    <location>
        <begin position="1"/>
        <end position="23"/>
    </location>
</feature>
<keyword evidence="1" id="KW-0812">Transmembrane</keyword>
<protein>
    <recommendedName>
        <fullName evidence="5">VPLPA-CTERM protein sorting domain-containing protein</fullName>
    </recommendedName>
</protein>
<reference evidence="3 4" key="1">
    <citation type="submission" date="2017-03" db="EMBL/GenBank/DDBJ databases">
        <authorList>
            <person name="Afonso C.L."/>
            <person name="Miller P.J."/>
            <person name="Scott M.A."/>
            <person name="Spackman E."/>
            <person name="Goraichik I."/>
            <person name="Dimitrov K.M."/>
            <person name="Suarez D.L."/>
            <person name="Swayne D.E."/>
        </authorList>
    </citation>
    <scope>NUCLEOTIDE SEQUENCE [LARGE SCALE GENOMIC DNA]</scope>
    <source>
        <strain evidence="3 4">CECT 7450</strain>
    </source>
</reference>
<evidence type="ECO:0008006" key="5">
    <source>
        <dbReference type="Google" id="ProtNLM"/>
    </source>
</evidence>
<evidence type="ECO:0000313" key="4">
    <source>
        <dbReference type="Proteomes" id="UP000193061"/>
    </source>
</evidence>